<dbReference type="Proteomes" id="UP000828251">
    <property type="component" value="Unassembled WGS sequence"/>
</dbReference>
<reference evidence="1 2" key="1">
    <citation type="journal article" date="2021" name="Plant Biotechnol. J.">
        <title>Multi-omics assisted identification of the key and species-specific regulatory components of drought-tolerant mechanisms in Gossypium stocksii.</title>
        <authorList>
            <person name="Yu D."/>
            <person name="Ke L."/>
            <person name="Zhang D."/>
            <person name="Wu Y."/>
            <person name="Sun Y."/>
            <person name="Mei J."/>
            <person name="Sun J."/>
            <person name="Sun Y."/>
        </authorList>
    </citation>
    <scope>NUCLEOTIDE SEQUENCE [LARGE SCALE GENOMIC DNA]</scope>
    <source>
        <strain evidence="2">cv. E1</strain>
        <tissue evidence="1">Leaf</tissue>
    </source>
</reference>
<gene>
    <name evidence="1" type="ORF">J1N35_037351</name>
</gene>
<keyword evidence="2" id="KW-1185">Reference proteome</keyword>
<feature type="non-terminal residue" evidence="1">
    <location>
        <position position="114"/>
    </location>
</feature>
<proteinExistence type="predicted"/>
<dbReference type="AlphaFoldDB" id="A0A9D3UJZ1"/>
<comment type="caution">
    <text evidence="1">The sequence shown here is derived from an EMBL/GenBank/DDBJ whole genome shotgun (WGS) entry which is preliminary data.</text>
</comment>
<protein>
    <submittedName>
        <fullName evidence="1">Uncharacterized protein</fullName>
    </submittedName>
</protein>
<organism evidence="1 2">
    <name type="scientific">Gossypium stocksii</name>
    <dbReference type="NCBI Taxonomy" id="47602"/>
    <lineage>
        <taxon>Eukaryota</taxon>
        <taxon>Viridiplantae</taxon>
        <taxon>Streptophyta</taxon>
        <taxon>Embryophyta</taxon>
        <taxon>Tracheophyta</taxon>
        <taxon>Spermatophyta</taxon>
        <taxon>Magnoliopsida</taxon>
        <taxon>eudicotyledons</taxon>
        <taxon>Gunneridae</taxon>
        <taxon>Pentapetalae</taxon>
        <taxon>rosids</taxon>
        <taxon>malvids</taxon>
        <taxon>Malvales</taxon>
        <taxon>Malvaceae</taxon>
        <taxon>Malvoideae</taxon>
        <taxon>Gossypium</taxon>
    </lineage>
</organism>
<accession>A0A9D3UJZ1</accession>
<dbReference type="EMBL" id="JAIQCV010000011">
    <property type="protein sequence ID" value="KAH1046567.1"/>
    <property type="molecule type" value="Genomic_DNA"/>
</dbReference>
<sequence length="114" mass="12754">MPQASPFCFHPLNSYNLEDIINPNIVVDTPTSVDATASIPIVHPSTNVEHVVVVVAPTLMMPPFSYAKPFLEIYKQIELWVHVNKLLEDLKAQNISLLEEFVAGNLLIEKFLPS</sequence>
<name>A0A9D3UJZ1_9ROSI</name>
<evidence type="ECO:0000313" key="1">
    <source>
        <dbReference type="EMBL" id="KAH1046567.1"/>
    </source>
</evidence>
<evidence type="ECO:0000313" key="2">
    <source>
        <dbReference type="Proteomes" id="UP000828251"/>
    </source>
</evidence>